<feature type="domain" description="Serine-threonine/tyrosine-protein kinase catalytic" evidence="1">
    <location>
        <begin position="8"/>
        <end position="43"/>
    </location>
</feature>
<dbReference type="SUPFAM" id="SSF56112">
    <property type="entry name" value="Protein kinase-like (PK-like)"/>
    <property type="match status" value="1"/>
</dbReference>
<dbReference type="InterPro" id="IPR011009">
    <property type="entry name" value="Kinase-like_dom_sf"/>
</dbReference>
<comment type="caution">
    <text evidence="2">The sequence shown here is derived from an EMBL/GenBank/DDBJ whole genome shotgun (WGS) entry which is preliminary data.</text>
</comment>
<gene>
    <name evidence="2" type="ORF">KUTeg_017057</name>
</gene>
<dbReference type="InterPro" id="IPR001245">
    <property type="entry name" value="Ser-Thr/Tyr_kinase_cat_dom"/>
</dbReference>
<keyword evidence="3" id="KW-1185">Reference proteome</keyword>
<evidence type="ECO:0000313" key="3">
    <source>
        <dbReference type="Proteomes" id="UP001217089"/>
    </source>
</evidence>
<sequence length="60" mass="7269">MIETSCYNKCKKPSLCPDSMYDVMKKCWDKNPQNRPTFEYLFNFFDDYFVSTEPNYTENT</sequence>
<evidence type="ECO:0000259" key="1">
    <source>
        <dbReference type="Pfam" id="PF07714"/>
    </source>
</evidence>
<dbReference type="PANTHER" id="PTHR24416">
    <property type="entry name" value="TYROSINE-PROTEIN KINASE RECEPTOR"/>
    <property type="match status" value="1"/>
</dbReference>
<dbReference type="InterPro" id="IPR050122">
    <property type="entry name" value="RTK"/>
</dbReference>
<name>A0ABQ9ERE4_TEGGR</name>
<organism evidence="2 3">
    <name type="scientific">Tegillarca granosa</name>
    <name type="common">Malaysian cockle</name>
    <name type="synonym">Anadara granosa</name>
    <dbReference type="NCBI Taxonomy" id="220873"/>
    <lineage>
        <taxon>Eukaryota</taxon>
        <taxon>Metazoa</taxon>
        <taxon>Spiralia</taxon>
        <taxon>Lophotrochozoa</taxon>
        <taxon>Mollusca</taxon>
        <taxon>Bivalvia</taxon>
        <taxon>Autobranchia</taxon>
        <taxon>Pteriomorphia</taxon>
        <taxon>Arcoida</taxon>
        <taxon>Arcoidea</taxon>
        <taxon>Arcidae</taxon>
        <taxon>Tegillarca</taxon>
    </lineage>
</organism>
<reference evidence="2 3" key="1">
    <citation type="submission" date="2022-12" db="EMBL/GenBank/DDBJ databases">
        <title>Chromosome-level genome of Tegillarca granosa.</title>
        <authorList>
            <person name="Kim J."/>
        </authorList>
    </citation>
    <scope>NUCLEOTIDE SEQUENCE [LARGE SCALE GENOMIC DNA]</scope>
    <source>
        <strain evidence="2">Teg-2019</strain>
        <tissue evidence="2">Adductor muscle</tissue>
    </source>
</reference>
<protein>
    <recommendedName>
        <fullName evidence="1">Serine-threonine/tyrosine-protein kinase catalytic domain-containing protein</fullName>
    </recommendedName>
</protein>
<dbReference type="Pfam" id="PF07714">
    <property type="entry name" value="PK_Tyr_Ser-Thr"/>
    <property type="match status" value="1"/>
</dbReference>
<dbReference type="Proteomes" id="UP001217089">
    <property type="component" value="Unassembled WGS sequence"/>
</dbReference>
<dbReference type="PANTHER" id="PTHR24416:SF611">
    <property type="entry name" value="TYROSINE-PROTEIN KINASE TRANSMEMBRANE RECEPTOR ROR"/>
    <property type="match status" value="1"/>
</dbReference>
<dbReference type="Gene3D" id="1.10.510.10">
    <property type="entry name" value="Transferase(Phosphotransferase) domain 1"/>
    <property type="match status" value="1"/>
</dbReference>
<proteinExistence type="predicted"/>
<dbReference type="EMBL" id="JARBDR010000813">
    <property type="protein sequence ID" value="KAJ8306512.1"/>
    <property type="molecule type" value="Genomic_DNA"/>
</dbReference>
<evidence type="ECO:0000313" key="2">
    <source>
        <dbReference type="EMBL" id="KAJ8306512.1"/>
    </source>
</evidence>
<accession>A0ABQ9ERE4</accession>